<dbReference type="Pfam" id="PF01833">
    <property type="entry name" value="TIG"/>
    <property type="match status" value="1"/>
</dbReference>
<dbReference type="Proteomes" id="UP000632138">
    <property type="component" value="Unassembled WGS sequence"/>
</dbReference>
<dbReference type="InterPro" id="IPR002909">
    <property type="entry name" value="IPT_dom"/>
</dbReference>
<reference evidence="3 4" key="1">
    <citation type="submission" date="2021-01" db="EMBL/GenBank/DDBJ databases">
        <title>Actinoplanes sp. nov. LDG1-06 isolated from lichen.</title>
        <authorList>
            <person name="Saeng-In P."/>
            <person name="Phongsopitanun W."/>
            <person name="Kanchanasin P."/>
            <person name="Yuki M."/>
            <person name="Kudo T."/>
            <person name="Ohkuma M."/>
            <person name="Tanasupawat S."/>
        </authorList>
    </citation>
    <scope>NUCLEOTIDE SEQUENCE [LARGE SCALE GENOMIC DNA]</scope>
    <source>
        <strain evidence="3 4">LDG1-06</strain>
    </source>
</reference>
<gene>
    <name evidence="3" type="ORF">JIG36_15775</name>
</gene>
<keyword evidence="4" id="KW-1185">Reference proteome</keyword>
<dbReference type="RefSeq" id="WP_203377029.1">
    <property type="nucleotide sequence ID" value="NZ_JAENHP010000004.1"/>
</dbReference>
<evidence type="ECO:0000313" key="3">
    <source>
        <dbReference type="EMBL" id="MBM2617018.1"/>
    </source>
</evidence>
<feature type="domain" description="IPT/TIG" evidence="2">
    <location>
        <begin position="630"/>
        <end position="711"/>
    </location>
</feature>
<feature type="chain" id="PRO_5047486441" evidence="1">
    <location>
        <begin position="24"/>
        <end position="903"/>
    </location>
</feature>
<accession>A0ABS2ACD9</accession>
<protein>
    <submittedName>
        <fullName evidence="3">IPT/TIG domain-containing protein</fullName>
    </submittedName>
</protein>
<proteinExistence type="predicted"/>
<dbReference type="Gene3D" id="2.60.40.10">
    <property type="entry name" value="Immunoglobulins"/>
    <property type="match status" value="1"/>
</dbReference>
<organism evidence="3 4">
    <name type="scientific">Paractinoplanes ovalisporus</name>
    <dbReference type="NCBI Taxonomy" id="2810368"/>
    <lineage>
        <taxon>Bacteria</taxon>
        <taxon>Bacillati</taxon>
        <taxon>Actinomycetota</taxon>
        <taxon>Actinomycetes</taxon>
        <taxon>Micromonosporales</taxon>
        <taxon>Micromonosporaceae</taxon>
        <taxon>Paractinoplanes</taxon>
    </lineage>
</organism>
<dbReference type="InterPro" id="IPR013783">
    <property type="entry name" value="Ig-like_fold"/>
</dbReference>
<evidence type="ECO:0000313" key="4">
    <source>
        <dbReference type="Proteomes" id="UP000632138"/>
    </source>
</evidence>
<evidence type="ECO:0000259" key="2">
    <source>
        <dbReference type="Pfam" id="PF01833"/>
    </source>
</evidence>
<dbReference type="Gene3D" id="2.60.40.2700">
    <property type="match status" value="2"/>
</dbReference>
<dbReference type="EMBL" id="JAENHP010000004">
    <property type="protein sequence ID" value="MBM2617018.1"/>
    <property type="molecule type" value="Genomic_DNA"/>
</dbReference>
<comment type="caution">
    <text evidence="3">The sequence shown here is derived from an EMBL/GenBank/DDBJ whole genome shotgun (WGS) entry which is preliminary data.</text>
</comment>
<evidence type="ECO:0000256" key="1">
    <source>
        <dbReference type="SAM" id="SignalP"/>
    </source>
</evidence>
<keyword evidence="1" id="KW-0732">Signal</keyword>
<name>A0ABS2ACD9_9ACTN</name>
<sequence>MHRRVYSLIVASALGLASAGAGAVPAFAAEGGPAGLTTAGQACATTSPGPYLSPERLNDARAVVLDGTYDTSVWGAEPTADFQVWDTAHPDQPQDWSERAGALDGKLHLQLEDPERQLDGVTYAWKVRVDASPWSDTCYFTVDRSGGSAPAVTSDDYPSGDDPHGEVGTAGSFTFTAAADDTVSYQYSFWDGVDSGSTTGNQTVPASGLGGPATISWKPRTSGQTSLSVYAIDRAGNYSDRQYYAFSVRETRPSVFSAAYQNYESSADLDYNVGVPGRFEFSSNVADTSSFTWRIDEDGPSGTADADADGRADVMIAPAKPGHQTLHVRAITRDGVPHPEQAYEFYVDNGPRVTGDVNRGVIIGSSLRFHLAPRTSDVTSYVWWNSTGSSSEPDKKTIPVGADGTADLTWTADNTNDDTIGIRVQARSADGTLSQSRWLSMSVFGAAPWITRTGGDVVGSTATIKASTEMANPTEYEAVLNRDATTKQVVPAAADGTATFRFPVTKAQYTSVSVIARNAAGVHTHEGGTSWSVSNGPVVTSADFGSSGHIRPGTFTFKSQQAGATKFIYSISGTDLYNVEVPVGSDGTAVVPWTPTTSGYFSLYASSKTADGVRSTETYYSFYIEADPVTVTAVSPATVMTGGVRTITITGSGFNTGNYVNLYLSDGGYESATITGVSADRTTLTATVDLTGAATGPVTVGVQPDGFNGSVRLDNAFTIVAAPALKPVTKPAITGQAAVGSQLKASTGTWNPKGTAFTYRWAAGGTPIDGATGATYRVQAADLGKRLSVEVTATRSGYTAATARSTATAAVAKGPAPVATVLPKITGKPAAGSAVQATTGTWKPAADAYSYEWRANGKLLSTTSASLDLTAAMAGQRLTVTVVAARAGHTTGRATSTPVTIQK</sequence>
<feature type="signal peptide" evidence="1">
    <location>
        <begin position="1"/>
        <end position="23"/>
    </location>
</feature>